<proteinExistence type="predicted"/>
<dbReference type="SMART" id="SM00052">
    <property type="entry name" value="EAL"/>
    <property type="match status" value="1"/>
</dbReference>
<protein>
    <submittedName>
        <fullName evidence="2">EAL domain, c-di-GMP-specific phosphodiesterase class I (Or its enzymatically inactive variant)</fullName>
    </submittedName>
</protein>
<reference evidence="2 3" key="1">
    <citation type="submission" date="2016-10" db="EMBL/GenBank/DDBJ databases">
        <authorList>
            <person name="de Groot N.N."/>
        </authorList>
    </citation>
    <scope>NUCLEOTIDE SEQUENCE [LARGE SCALE GENOMIC DNA]</scope>
    <source>
        <strain evidence="2 3">AR67</strain>
    </source>
</reference>
<accession>A0A1I1JCW5</accession>
<dbReference type="Proteomes" id="UP000182192">
    <property type="component" value="Unassembled WGS sequence"/>
</dbReference>
<evidence type="ECO:0000313" key="3">
    <source>
        <dbReference type="Proteomes" id="UP000182192"/>
    </source>
</evidence>
<dbReference type="eggNOG" id="COG2200">
    <property type="taxonomic scope" value="Bacteria"/>
</dbReference>
<dbReference type="AlphaFoldDB" id="A0A1I1JCW5"/>
<dbReference type="Pfam" id="PF08495">
    <property type="entry name" value="FIST"/>
    <property type="match status" value="1"/>
</dbReference>
<dbReference type="OrthoDB" id="9805474at2"/>
<gene>
    <name evidence="2" type="ORF">SAMN02910406_01760</name>
</gene>
<feature type="domain" description="EAL" evidence="1">
    <location>
        <begin position="626"/>
        <end position="867"/>
    </location>
</feature>
<dbReference type="eggNOG" id="COG3287">
    <property type="taxonomic scope" value="Bacteria"/>
</dbReference>
<organism evidence="2 3">
    <name type="scientific">Ruminococcus albus</name>
    <dbReference type="NCBI Taxonomy" id="1264"/>
    <lineage>
        <taxon>Bacteria</taxon>
        <taxon>Bacillati</taxon>
        <taxon>Bacillota</taxon>
        <taxon>Clostridia</taxon>
        <taxon>Eubacteriales</taxon>
        <taxon>Oscillospiraceae</taxon>
        <taxon>Ruminococcus</taxon>
    </lineage>
</organism>
<dbReference type="SUPFAM" id="SSF141868">
    <property type="entry name" value="EAL domain-like"/>
    <property type="match status" value="1"/>
</dbReference>
<dbReference type="PANTHER" id="PTHR33121:SF71">
    <property type="entry name" value="OXYGEN SENSOR PROTEIN DOSP"/>
    <property type="match status" value="1"/>
</dbReference>
<sequence length="867" mass="99140">MFTWNFRYASKARLADTFQQLMLDPKNGDILIRIHTAIHLEDEAVELARYISQLIPEAHIFGTSTSATICWGKLIQNQCIISVTQMSKGTIRTAMLPTFEENGLPVTSDDLCMAVKDAVISDDTKLMLTFMTRKYLGVYNFVEKSNKFFPGVQMIGGLANTSEVSLKKFLDSGFVFNEKGWSNRAIIVAAISGAEVESFSSYATGVQALGQEREITDTFCSCILSLDGKDAAREYRLGIGDELTDRPELTNLFPYVYSDVSDIPIFVRFSENQSLNDIFDSSEPIIDKLQKKYPEKDYNIKRERICANHNVTVGKKLRRAFIYDRKVIADNRSLFRRIENFEKAETLFGYSCIARSMIYSNCVKWELSAYENSNMCGCITEGEIAHVNGRNTFANCSFVVSVIGEAPATQEYNPYAFSHTDSLIADNREMLNYLYDIENKLNANEAFSAADSLKAFVRDCELKMLYSDTEELPNAAALSMDIKLKGYDRICMINVFETYAMSSVFPKAIIDLTYKNYITKCMSYAKQKGYKVYHIKDWNLAIGAPSYMYALPDFVRDMEKLQRDLFETSEDYIAIVPLFSVLDGCTIENIEQAVHSARLTMSSKNIQFCVRDASSDMLDEESIRERYHMVNVINYAINHDKVIPYFQGIHDNKTHTVHHYESLMRLEDENGKIYYPGSFLDVARSYGLLYDSLSKTMITKVFDRFKDITDKCVSINIGMRDIKNREIVDYIYDFLTTVKHPENFIFEILENEDIDDYDTLVAFVDKIHDLGGQISIDDFGSGFSNLKHIASIHCDYLKIDGSIVRNSTKDEQCANLIELIAGWKRLSKHKMRIIAEFVENQEIQDLLMEYNIDYSQGYLFSKPCPEI</sequence>
<evidence type="ECO:0000259" key="1">
    <source>
        <dbReference type="PROSITE" id="PS50883"/>
    </source>
</evidence>
<dbReference type="InterPro" id="IPR001633">
    <property type="entry name" value="EAL_dom"/>
</dbReference>
<dbReference type="InterPro" id="IPR013702">
    <property type="entry name" value="FIST_domain_N"/>
</dbReference>
<dbReference type="InterPro" id="IPR035919">
    <property type="entry name" value="EAL_sf"/>
</dbReference>
<dbReference type="Gene3D" id="3.20.20.450">
    <property type="entry name" value="EAL domain"/>
    <property type="match status" value="1"/>
</dbReference>
<dbReference type="GO" id="GO:0071111">
    <property type="term" value="F:cyclic-guanylate-specific phosphodiesterase activity"/>
    <property type="evidence" value="ECO:0007669"/>
    <property type="project" value="InterPro"/>
</dbReference>
<dbReference type="RefSeq" id="WP_074961196.1">
    <property type="nucleotide sequence ID" value="NZ_FOKQ01000013.1"/>
</dbReference>
<name>A0A1I1JCW5_RUMAL</name>
<dbReference type="PROSITE" id="PS50883">
    <property type="entry name" value="EAL"/>
    <property type="match status" value="1"/>
</dbReference>
<dbReference type="Pfam" id="PF00563">
    <property type="entry name" value="EAL"/>
    <property type="match status" value="1"/>
</dbReference>
<dbReference type="CDD" id="cd01948">
    <property type="entry name" value="EAL"/>
    <property type="match status" value="1"/>
</dbReference>
<evidence type="ECO:0000313" key="2">
    <source>
        <dbReference type="EMBL" id="SFC46394.1"/>
    </source>
</evidence>
<dbReference type="PANTHER" id="PTHR33121">
    <property type="entry name" value="CYCLIC DI-GMP PHOSPHODIESTERASE PDEF"/>
    <property type="match status" value="1"/>
</dbReference>
<dbReference type="InterPro" id="IPR050706">
    <property type="entry name" value="Cyclic-di-GMP_PDE-like"/>
</dbReference>
<dbReference type="EMBL" id="FOKQ01000013">
    <property type="protein sequence ID" value="SFC46394.1"/>
    <property type="molecule type" value="Genomic_DNA"/>
</dbReference>